<feature type="region of interest" description="Disordered" evidence="1">
    <location>
        <begin position="137"/>
        <end position="157"/>
    </location>
</feature>
<evidence type="ECO:0000256" key="1">
    <source>
        <dbReference type="SAM" id="MobiDB-lite"/>
    </source>
</evidence>
<sequence>MTKNGRISRHGLFLILWNVGGFGRKDHQSHCRKNQLAHVGILSSVRRAGDPLECPGARPDLWHWSGWSLAGVSTGSTRSGETVCLLARTQGLAFLLSQFIRLPALFCLLRSPRLRCAARLARAACSFLLKHDQDYPPRGTRSCPSKTAAARKGPDAE</sequence>
<comment type="caution">
    <text evidence="2">The sequence shown here is derived from an EMBL/GenBank/DDBJ whole genome shotgun (WGS) entry which is preliminary data.</text>
</comment>
<dbReference type="EMBL" id="AGNL01002491">
    <property type="protein sequence ID" value="EJK76167.1"/>
    <property type="molecule type" value="Genomic_DNA"/>
</dbReference>
<reference evidence="2 3" key="1">
    <citation type="journal article" date="2012" name="Genome Biol.">
        <title>Genome and low-iron response of an oceanic diatom adapted to chronic iron limitation.</title>
        <authorList>
            <person name="Lommer M."/>
            <person name="Specht M."/>
            <person name="Roy A.S."/>
            <person name="Kraemer L."/>
            <person name="Andreson R."/>
            <person name="Gutowska M.A."/>
            <person name="Wolf J."/>
            <person name="Bergner S.V."/>
            <person name="Schilhabel M.B."/>
            <person name="Klostermeier U.C."/>
            <person name="Beiko R.G."/>
            <person name="Rosenstiel P."/>
            <person name="Hippler M."/>
            <person name="Laroche J."/>
        </authorList>
    </citation>
    <scope>NUCLEOTIDE SEQUENCE [LARGE SCALE GENOMIC DNA]</scope>
    <source>
        <strain evidence="2 3">CCMP1005</strain>
    </source>
</reference>
<evidence type="ECO:0000313" key="2">
    <source>
        <dbReference type="EMBL" id="EJK76167.1"/>
    </source>
</evidence>
<accession>K0TQJ7</accession>
<keyword evidence="3" id="KW-1185">Reference proteome</keyword>
<evidence type="ECO:0000313" key="3">
    <source>
        <dbReference type="Proteomes" id="UP000266841"/>
    </source>
</evidence>
<protein>
    <submittedName>
        <fullName evidence="2">Uncharacterized protein</fullName>
    </submittedName>
</protein>
<proteinExistence type="predicted"/>
<gene>
    <name evidence="2" type="ORF">THAOC_02089</name>
</gene>
<dbReference type="AlphaFoldDB" id="K0TQJ7"/>
<organism evidence="2 3">
    <name type="scientific">Thalassiosira oceanica</name>
    <name type="common">Marine diatom</name>
    <dbReference type="NCBI Taxonomy" id="159749"/>
    <lineage>
        <taxon>Eukaryota</taxon>
        <taxon>Sar</taxon>
        <taxon>Stramenopiles</taxon>
        <taxon>Ochrophyta</taxon>
        <taxon>Bacillariophyta</taxon>
        <taxon>Coscinodiscophyceae</taxon>
        <taxon>Thalassiosirophycidae</taxon>
        <taxon>Thalassiosirales</taxon>
        <taxon>Thalassiosiraceae</taxon>
        <taxon>Thalassiosira</taxon>
    </lineage>
</organism>
<name>K0TQJ7_THAOC</name>
<dbReference type="Proteomes" id="UP000266841">
    <property type="component" value="Unassembled WGS sequence"/>
</dbReference>